<accession>A0A397GFJ7</accession>
<dbReference type="EMBL" id="NKHU02000173">
    <property type="protein sequence ID" value="RHZ49755.1"/>
    <property type="molecule type" value="Genomic_DNA"/>
</dbReference>
<dbReference type="VEuPathDB" id="FungiDB:CDV56_106243"/>
<dbReference type="AlphaFoldDB" id="A0A397GFJ7"/>
<feature type="compositionally biased region" description="Low complexity" evidence="1">
    <location>
        <begin position="28"/>
        <end position="46"/>
    </location>
</feature>
<feature type="region of interest" description="Disordered" evidence="1">
    <location>
        <begin position="1"/>
        <end position="99"/>
    </location>
</feature>
<dbReference type="OrthoDB" id="4501914at2759"/>
<keyword evidence="3" id="KW-1185">Reference proteome</keyword>
<gene>
    <name evidence="2" type="ORF">CDV56_106243</name>
</gene>
<dbReference type="RefSeq" id="XP_026612478.1">
    <property type="nucleotide sequence ID" value="XM_026759862.1"/>
</dbReference>
<name>A0A397GFJ7_ASPTH</name>
<protein>
    <submittedName>
        <fullName evidence="2">Uncharacterized protein</fullName>
    </submittedName>
</protein>
<organism evidence="2 3">
    <name type="scientific">Aspergillus thermomutatus</name>
    <name type="common">Neosartorya pseudofischeri</name>
    <dbReference type="NCBI Taxonomy" id="41047"/>
    <lineage>
        <taxon>Eukaryota</taxon>
        <taxon>Fungi</taxon>
        <taxon>Dikarya</taxon>
        <taxon>Ascomycota</taxon>
        <taxon>Pezizomycotina</taxon>
        <taxon>Eurotiomycetes</taxon>
        <taxon>Eurotiomycetidae</taxon>
        <taxon>Eurotiales</taxon>
        <taxon>Aspergillaceae</taxon>
        <taxon>Aspergillus</taxon>
        <taxon>Aspergillus subgen. Fumigati</taxon>
    </lineage>
</organism>
<feature type="compositionally biased region" description="Polar residues" evidence="1">
    <location>
        <begin position="60"/>
        <end position="78"/>
    </location>
</feature>
<evidence type="ECO:0000313" key="2">
    <source>
        <dbReference type="EMBL" id="RHZ49755.1"/>
    </source>
</evidence>
<dbReference type="Proteomes" id="UP000215305">
    <property type="component" value="Unassembled WGS sequence"/>
</dbReference>
<proteinExistence type="predicted"/>
<dbReference type="GeneID" id="38128217"/>
<reference evidence="2" key="1">
    <citation type="submission" date="2018-08" db="EMBL/GenBank/DDBJ databases">
        <title>Draft genome sequence of azole-resistant Aspergillus thermomutatus (Neosartorya pseudofischeri) strain HMR AF 39, isolated from a human nasal aspirate.</title>
        <authorList>
            <person name="Parent-Michaud M."/>
            <person name="Dufresne P.J."/>
            <person name="Fournier E."/>
            <person name="Martineau C."/>
            <person name="Moreira S."/>
            <person name="Perkins V."/>
            <person name="De Repentigny L."/>
            <person name="Dufresne S.F."/>
        </authorList>
    </citation>
    <scope>NUCLEOTIDE SEQUENCE [LARGE SCALE GENOMIC DNA]</scope>
    <source>
        <strain evidence="2">HMR AF 39</strain>
    </source>
</reference>
<feature type="compositionally biased region" description="Basic and acidic residues" evidence="1">
    <location>
        <begin position="16"/>
        <end position="26"/>
    </location>
</feature>
<comment type="caution">
    <text evidence="2">The sequence shown here is derived from an EMBL/GenBank/DDBJ whole genome shotgun (WGS) entry which is preliminary data.</text>
</comment>
<feature type="compositionally biased region" description="Polar residues" evidence="1">
    <location>
        <begin position="1"/>
        <end position="15"/>
    </location>
</feature>
<evidence type="ECO:0000256" key="1">
    <source>
        <dbReference type="SAM" id="MobiDB-lite"/>
    </source>
</evidence>
<evidence type="ECO:0000313" key="3">
    <source>
        <dbReference type="Proteomes" id="UP000215305"/>
    </source>
</evidence>
<sequence length="99" mass="10840">MTSNYNLRSSANSSQDKAEGFAREPEFQSQSQSQAGQQSQQSTYQSMDPTQQGFVADDQAPSNDAQWGNQPGSYSASEMNPKPSGSYHFTSDQLAHPQE</sequence>